<keyword evidence="1" id="KW-0175">Coiled coil</keyword>
<accession>A0A0F4YNJ5</accession>
<comment type="caution">
    <text evidence="3">The sequence shown here is derived from an EMBL/GenBank/DDBJ whole genome shotgun (WGS) entry which is preliminary data.</text>
</comment>
<dbReference type="AlphaFoldDB" id="A0A0F4YNJ5"/>
<feature type="region of interest" description="Disordered" evidence="2">
    <location>
        <begin position="1"/>
        <end position="167"/>
    </location>
</feature>
<protein>
    <submittedName>
        <fullName evidence="3">Uncharacterized protein</fullName>
    </submittedName>
</protein>
<feature type="compositionally biased region" description="Polar residues" evidence="2">
    <location>
        <begin position="253"/>
        <end position="264"/>
    </location>
</feature>
<evidence type="ECO:0000256" key="2">
    <source>
        <dbReference type="SAM" id="MobiDB-lite"/>
    </source>
</evidence>
<feature type="coiled-coil region" evidence="1">
    <location>
        <begin position="167"/>
        <end position="194"/>
    </location>
</feature>
<dbReference type="EMBL" id="LASV01000349">
    <property type="protein sequence ID" value="KKA19431.1"/>
    <property type="molecule type" value="Genomic_DNA"/>
</dbReference>
<feature type="region of interest" description="Disordered" evidence="2">
    <location>
        <begin position="208"/>
        <end position="334"/>
    </location>
</feature>
<sequence>MQSTVVATSPVKDGRRVLGDKTPNASWSPAKKQTVDLEKPKSTVIPLKPLRESPKPRTLSPPPCHAGQKRTIDQVDENADNSDPRKALITSSPQREGKFQIFEDTTRQAAPSQTQDPHPDAIEPQTPKMDAPPRQNKESSQDRRSQSPERVDAVPASRVPTEPEARRRFIQEKAALAKRKIQKAMRRVEEENSHSLDRALSEFEAMASSRSSLVSSGSIIRPASVAGPVPTVPASEPRKLVASPRSERVAARITSSSPASTGTQPREEDDMPTPRAIVRRSPEMRPQTAREPAQSNNPATTCHVRATSNSSSSSSSDSDSDSDRRCDPADGAAAAAAEAAATAAINRPAGSNRVNIVDRMIAIADRMDKEQAVNGLMKLMETTTEYDNLDTWTG</sequence>
<name>A0A0F4YNJ5_RASE3</name>
<dbReference type="OrthoDB" id="5345625at2759"/>
<reference evidence="3 4" key="1">
    <citation type="submission" date="2015-04" db="EMBL/GenBank/DDBJ databases">
        <authorList>
            <person name="Heijne W.H."/>
            <person name="Fedorova N.D."/>
            <person name="Nierman W.C."/>
            <person name="Vollebregt A.W."/>
            <person name="Zhao Z."/>
            <person name="Wu L."/>
            <person name="Kumar M."/>
            <person name="Stam H."/>
            <person name="van den Berg M.A."/>
            <person name="Pel H.J."/>
        </authorList>
    </citation>
    <scope>NUCLEOTIDE SEQUENCE [LARGE SCALE GENOMIC DNA]</scope>
    <source>
        <strain evidence="3 4">CBS 393.64</strain>
    </source>
</reference>
<dbReference type="GeneID" id="25318878"/>
<evidence type="ECO:0000256" key="1">
    <source>
        <dbReference type="SAM" id="Coils"/>
    </source>
</evidence>
<organism evidence="3 4">
    <name type="scientific">Rasamsonia emersonii (strain ATCC 16479 / CBS 393.64 / IMI 116815)</name>
    <dbReference type="NCBI Taxonomy" id="1408163"/>
    <lineage>
        <taxon>Eukaryota</taxon>
        <taxon>Fungi</taxon>
        <taxon>Dikarya</taxon>
        <taxon>Ascomycota</taxon>
        <taxon>Pezizomycotina</taxon>
        <taxon>Eurotiomycetes</taxon>
        <taxon>Eurotiomycetidae</taxon>
        <taxon>Eurotiales</taxon>
        <taxon>Trichocomaceae</taxon>
        <taxon>Rasamsonia</taxon>
    </lineage>
</organism>
<dbReference type="Proteomes" id="UP000053958">
    <property type="component" value="Unassembled WGS sequence"/>
</dbReference>
<dbReference type="STRING" id="1408163.A0A0F4YNJ5"/>
<evidence type="ECO:0000313" key="3">
    <source>
        <dbReference type="EMBL" id="KKA19431.1"/>
    </source>
</evidence>
<feature type="compositionally biased region" description="Low complexity" evidence="2">
    <location>
        <begin position="208"/>
        <end position="218"/>
    </location>
</feature>
<feature type="compositionally biased region" description="Polar residues" evidence="2">
    <location>
        <begin position="107"/>
        <end position="116"/>
    </location>
</feature>
<proteinExistence type="predicted"/>
<feature type="compositionally biased region" description="Low complexity" evidence="2">
    <location>
        <begin position="308"/>
        <end position="317"/>
    </location>
</feature>
<evidence type="ECO:0000313" key="4">
    <source>
        <dbReference type="Proteomes" id="UP000053958"/>
    </source>
</evidence>
<keyword evidence="4" id="KW-1185">Reference proteome</keyword>
<gene>
    <name evidence="3" type="ORF">T310_6577</name>
</gene>
<feature type="compositionally biased region" description="Basic and acidic residues" evidence="2">
    <location>
        <begin position="135"/>
        <end position="152"/>
    </location>
</feature>
<dbReference type="RefSeq" id="XP_013326043.1">
    <property type="nucleotide sequence ID" value="XM_013470589.1"/>
</dbReference>